<dbReference type="EMBL" id="ANIZ01003075">
    <property type="protein sequence ID" value="ETI35908.1"/>
    <property type="molecule type" value="Genomic_DNA"/>
</dbReference>
<accession>V9EBQ0</accession>
<feature type="region of interest" description="Disordered" evidence="1">
    <location>
        <begin position="161"/>
        <end position="180"/>
    </location>
</feature>
<evidence type="ECO:0000256" key="1">
    <source>
        <dbReference type="SAM" id="MobiDB-lite"/>
    </source>
</evidence>
<evidence type="ECO:0000313" key="3">
    <source>
        <dbReference type="Proteomes" id="UP000018721"/>
    </source>
</evidence>
<keyword evidence="3" id="KW-1185">Reference proteome</keyword>
<dbReference type="AlphaFoldDB" id="V9EBQ0"/>
<sequence>MVFPQVTSTRSLLNLSPTNQSNCQMAPRASADFVTAQEAATESHFHGIMLTWDPALLAAFVNAANTVIPVEQPDLQPSQWLTEPLGSLTTQGFVQDTMAYLAESGDYRGTILSPLTPVQSNRLSRRMGQIEMDRFVQACAKKLPEGSCLVSGTLFFQDPNTDGVPTNLPSPPPPHRQIFA</sequence>
<evidence type="ECO:0000313" key="2">
    <source>
        <dbReference type="EMBL" id="ETI35908.1"/>
    </source>
</evidence>
<dbReference type="OrthoDB" id="89594at2759"/>
<reference evidence="2 3" key="1">
    <citation type="submission" date="2013-11" db="EMBL/GenBank/DDBJ databases">
        <title>The Genome Sequence of Phytophthora parasitica P1569.</title>
        <authorList>
            <consortium name="The Broad Institute Genomics Platform"/>
            <person name="Russ C."/>
            <person name="Tyler B."/>
            <person name="Panabieres F."/>
            <person name="Shan W."/>
            <person name="Tripathy S."/>
            <person name="Grunwald N."/>
            <person name="Machado M."/>
            <person name="Johnson C.S."/>
            <person name="Arredondo F."/>
            <person name="Hong C."/>
            <person name="Coffey M."/>
            <person name="Young S.K."/>
            <person name="Zeng Q."/>
            <person name="Gargeya S."/>
            <person name="Fitzgerald M."/>
            <person name="Abouelleil A."/>
            <person name="Alvarado L."/>
            <person name="Chapman S.B."/>
            <person name="Gainer-Dewar J."/>
            <person name="Goldberg J."/>
            <person name="Griggs A."/>
            <person name="Gujja S."/>
            <person name="Hansen M."/>
            <person name="Howarth C."/>
            <person name="Imamovic A."/>
            <person name="Ireland A."/>
            <person name="Larimer J."/>
            <person name="McCowan C."/>
            <person name="Murphy C."/>
            <person name="Pearson M."/>
            <person name="Poon T.W."/>
            <person name="Priest M."/>
            <person name="Roberts A."/>
            <person name="Saif S."/>
            <person name="Shea T."/>
            <person name="Sykes S."/>
            <person name="Wortman J."/>
            <person name="Nusbaum C."/>
            <person name="Birren B."/>
        </authorList>
    </citation>
    <scope>NUCLEOTIDE SEQUENCE [LARGE SCALE GENOMIC DNA]</scope>
    <source>
        <strain evidence="2 3">P1569</strain>
    </source>
</reference>
<dbReference type="HOGENOM" id="CLU_114326_1_1_1"/>
<proteinExistence type="predicted"/>
<dbReference type="eggNOG" id="ENOG502SSV7">
    <property type="taxonomic scope" value="Eukaryota"/>
</dbReference>
<feature type="compositionally biased region" description="Pro residues" evidence="1">
    <location>
        <begin position="168"/>
        <end position="180"/>
    </location>
</feature>
<comment type="caution">
    <text evidence="2">The sequence shown here is derived from an EMBL/GenBank/DDBJ whole genome shotgun (WGS) entry which is preliminary data.</text>
</comment>
<organism evidence="2 3">
    <name type="scientific">Phytophthora nicotianae P1569</name>
    <dbReference type="NCBI Taxonomy" id="1317065"/>
    <lineage>
        <taxon>Eukaryota</taxon>
        <taxon>Sar</taxon>
        <taxon>Stramenopiles</taxon>
        <taxon>Oomycota</taxon>
        <taxon>Peronosporomycetes</taxon>
        <taxon>Peronosporales</taxon>
        <taxon>Peronosporaceae</taxon>
        <taxon>Phytophthora</taxon>
    </lineage>
</organism>
<dbReference type="Proteomes" id="UP000018721">
    <property type="component" value="Unassembled WGS sequence"/>
</dbReference>
<name>V9EBQ0_PHYNI</name>
<protein>
    <submittedName>
        <fullName evidence="2">Uncharacterized protein</fullName>
    </submittedName>
</protein>
<gene>
    <name evidence="2" type="ORF">F443_17868</name>
</gene>